<keyword evidence="4" id="KW-0862">Zinc</keyword>
<dbReference type="Gene3D" id="3.30.40.10">
    <property type="entry name" value="Zinc/RING finger domain, C3HC4 (zinc finger)"/>
    <property type="match status" value="1"/>
</dbReference>
<evidence type="ECO:0000256" key="7">
    <source>
        <dbReference type="SAM" id="Phobius"/>
    </source>
</evidence>
<sequence>MPISNTSPTMAKWLSGKIESVTRCKEAFSVLVFAGIGGSIVELFMKSMERVLFAAFTCILALGGSIVGTIAGGIKGQTTEVGFLDGAGKGAITGAIAAMELLNVAAVDEPLSKVALLNSLLNGKVFMEWICPAVAQVYQLHITTPEITYGEVSDIYDIKGITGMPQNIITKLPFQQFNPSKMLKLYNMSCCSICFQDFEEGELVRILPKCGHLFHLECIDKWLVQQGSCPMCRTYVPDHIHK</sequence>
<evidence type="ECO:0000256" key="6">
    <source>
        <dbReference type="PROSITE-ProRule" id="PRU00175"/>
    </source>
</evidence>
<evidence type="ECO:0000313" key="10">
    <source>
        <dbReference type="RefSeq" id="XP_027368586.1"/>
    </source>
</evidence>
<keyword evidence="9" id="KW-1185">Reference proteome</keyword>
<dbReference type="InterPro" id="IPR001841">
    <property type="entry name" value="Znf_RING"/>
</dbReference>
<evidence type="ECO:0000313" key="9">
    <source>
        <dbReference type="Proteomes" id="UP000694853"/>
    </source>
</evidence>
<gene>
    <name evidence="10" type="primary">LOC113874566</name>
</gene>
<dbReference type="PROSITE" id="PS50089">
    <property type="entry name" value="ZF_RING_2"/>
    <property type="match status" value="1"/>
</dbReference>
<keyword evidence="5 7" id="KW-0472">Membrane</keyword>
<name>A0A8B8MIN2_ABRPR</name>
<evidence type="ECO:0000256" key="1">
    <source>
        <dbReference type="ARBA" id="ARBA00004370"/>
    </source>
</evidence>
<reference evidence="10" key="2">
    <citation type="submission" date="2025-08" db="UniProtKB">
        <authorList>
            <consortium name="RefSeq"/>
        </authorList>
    </citation>
    <scope>IDENTIFICATION</scope>
    <source>
        <tissue evidence="10">Young leaves</tissue>
    </source>
</reference>
<feature type="transmembrane region" description="Helical" evidence="7">
    <location>
        <begin position="27"/>
        <end position="44"/>
    </location>
</feature>
<evidence type="ECO:0000256" key="3">
    <source>
        <dbReference type="ARBA" id="ARBA00022771"/>
    </source>
</evidence>
<evidence type="ECO:0000256" key="4">
    <source>
        <dbReference type="ARBA" id="ARBA00022833"/>
    </source>
</evidence>
<keyword evidence="3 6" id="KW-0863">Zinc-finger</keyword>
<comment type="subcellular location">
    <subcellularLocation>
        <location evidence="1">Membrane</location>
    </subcellularLocation>
</comment>
<keyword evidence="2" id="KW-0479">Metal-binding</keyword>
<dbReference type="GO" id="GO:0016020">
    <property type="term" value="C:membrane"/>
    <property type="evidence" value="ECO:0007669"/>
    <property type="project" value="UniProtKB-SubCell"/>
</dbReference>
<dbReference type="Proteomes" id="UP000694853">
    <property type="component" value="Unplaced"/>
</dbReference>
<dbReference type="GeneID" id="113874566"/>
<dbReference type="OrthoDB" id="8062037at2759"/>
<dbReference type="KEGG" id="aprc:113874566"/>
<reference evidence="9" key="1">
    <citation type="journal article" date="2019" name="Toxins">
        <title>Detection of Abrin-Like and Prepropulchellin-Like Toxin Genes and Transcripts Using Whole Genome Sequencing and Full-Length Transcript Sequencing of Abrus precatorius.</title>
        <authorList>
            <person name="Hovde B.T."/>
            <person name="Daligault H.E."/>
            <person name="Hanschen E.R."/>
            <person name="Kunde Y.A."/>
            <person name="Johnson M.B."/>
            <person name="Starkenburg S.R."/>
            <person name="Johnson S.L."/>
        </authorList>
    </citation>
    <scope>NUCLEOTIDE SEQUENCE [LARGE SCALE GENOMIC DNA]</scope>
</reference>
<accession>A0A8B8MIN2</accession>
<keyword evidence="7" id="KW-0812">Transmembrane</keyword>
<feature type="domain" description="RING-type" evidence="8">
    <location>
        <begin position="191"/>
        <end position="233"/>
    </location>
</feature>
<dbReference type="PANTHER" id="PTHR46151">
    <property type="entry name" value="NEP1-INTERACTING PROTEIN-LIKE 2"/>
    <property type="match status" value="1"/>
</dbReference>
<dbReference type="SMART" id="SM00184">
    <property type="entry name" value="RING"/>
    <property type="match status" value="1"/>
</dbReference>
<evidence type="ECO:0000256" key="5">
    <source>
        <dbReference type="ARBA" id="ARBA00023136"/>
    </source>
</evidence>
<dbReference type="SUPFAM" id="SSF57850">
    <property type="entry name" value="RING/U-box"/>
    <property type="match status" value="1"/>
</dbReference>
<dbReference type="RefSeq" id="XP_027368586.1">
    <property type="nucleotide sequence ID" value="XM_027512785.1"/>
</dbReference>
<evidence type="ECO:0000256" key="2">
    <source>
        <dbReference type="ARBA" id="ARBA00022723"/>
    </source>
</evidence>
<dbReference type="AlphaFoldDB" id="A0A8B8MIN2"/>
<protein>
    <submittedName>
        <fullName evidence="10">NEP1-interacting protein-like 1</fullName>
    </submittedName>
</protein>
<evidence type="ECO:0000259" key="8">
    <source>
        <dbReference type="PROSITE" id="PS50089"/>
    </source>
</evidence>
<dbReference type="InterPro" id="IPR013083">
    <property type="entry name" value="Znf_RING/FYVE/PHD"/>
</dbReference>
<dbReference type="Pfam" id="PF13639">
    <property type="entry name" value="zf-RING_2"/>
    <property type="match status" value="1"/>
</dbReference>
<organism evidence="9 10">
    <name type="scientific">Abrus precatorius</name>
    <name type="common">Indian licorice</name>
    <name type="synonym">Glycine abrus</name>
    <dbReference type="NCBI Taxonomy" id="3816"/>
    <lineage>
        <taxon>Eukaryota</taxon>
        <taxon>Viridiplantae</taxon>
        <taxon>Streptophyta</taxon>
        <taxon>Embryophyta</taxon>
        <taxon>Tracheophyta</taxon>
        <taxon>Spermatophyta</taxon>
        <taxon>Magnoliopsida</taxon>
        <taxon>eudicotyledons</taxon>
        <taxon>Gunneridae</taxon>
        <taxon>Pentapetalae</taxon>
        <taxon>rosids</taxon>
        <taxon>fabids</taxon>
        <taxon>Fabales</taxon>
        <taxon>Fabaceae</taxon>
        <taxon>Papilionoideae</taxon>
        <taxon>50 kb inversion clade</taxon>
        <taxon>NPAAA clade</taxon>
        <taxon>indigoferoid/millettioid clade</taxon>
        <taxon>Abreae</taxon>
        <taxon>Abrus</taxon>
    </lineage>
</organism>
<dbReference type="GO" id="GO:0008270">
    <property type="term" value="F:zinc ion binding"/>
    <property type="evidence" value="ECO:0007669"/>
    <property type="project" value="UniProtKB-KW"/>
</dbReference>
<feature type="transmembrane region" description="Helical" evidence="7">
    <location>
        <begin position="51"/>
        <end position="74"/>
    </location>
</feature>
<keyword evidence="7" id="KW-1133">Transmembrane helix</keyword>
<proteinExistence type="predicted"/>
<dbReference type="PANTHER" id="PTHR46151:SF12">
    <property type="entry name" value="RING_U-BOX SUPERFAMILY PROTEIN"/>
    <property type="match status" value="1"/>
</dbReference>
<dbReference type="CDD" id="cd16461">
    <property type="entry name" value="RING-H2_EL5-like"/>
    <property type="match status" value="1"/>
</dbReference>